<comment type="caution">
    <text evidence="2">The sequence shown here is derived from an EMBL/GenBank/DDBJ whole genome shotgun (WGS) entry which is preliminary data.</text>
</comment>
<dbReference type="AlphaFoldDB" id="A0A1Q3A267"/>
<accession>A0A1Q3A267</accession>
<sequence>MELEYWILDSSAVNSSDGGYENTFTNTKETVRLEKKSQKLLQKLSHSSGPKVQLQKVKTDSLEHFQLEAMPLKFTPKQYNIRCLPWPKIEISDNLQNFHSPKEKLKLEDESKRLFVWLTDLSKSQIQHDPIARRKNRLQGRESFKIKFEFLTSCIKQCSKINRCEFMPSVLGTRFKETLRENIPKTVSFAFGEKLKLEHHFCKTVSLEDYILEATEVPLLPRISAELLRWPVPSANPNELVFEMLRSQLFDLEFNKLEFFKMDITCTQSNKRAKIKLPKNWKMCKSELKQWDWNPFKQIEKTVIAESTTRETIATYAFNPPIFVLEFHKFPYNSFDFINLEEDTFGSLKFASASRLAPTMTKKPSATSEREKTMDSTINSEHDNTSMIPHKRSFIDDDLLTILHSRKRSRKHDDHYTSTPSHGATMFRIMNQEMNRYQAVGSSPVSAALEPPKTPAIPFEPANDPRRILVNATKIRENHKIIQYLSNETQLQLVEQELPLQCDFIIDATSCIVIVQLDLFFQLQADKTMFYENTLKSLLNEFKTVVVLIKYPVIIDIADRDVFWKIRLYLQPPDFQLFLTEETPQEIGKWINMLSNEPLNDQPLGSHPLLLLHFNKFLVQELLSKYTLKKILLMAIKNQNKELSCLLTDAQLKRIQKLMALGW</sequence>
<name>A0A1Q3A267_ZYGRO</name>
<gene>
    <name evidence="2" type="ORF">ZYGR_0P04030</name>
</gene>
<proteinExistence type="predicted"/>
<dbReference type="eggNOG" id="ENOG502S02Z">
    <property type="taxonomic scope" value="Eukaryota"/>
</dbReference>
<dbReference type="Proteomes" id="UP000187013">
    <property type="component" value="Unassembled WGS sequence"/>
</dbReference>
<reference evidence="2 3" key="1">
    <citation type="submission" date="2016-08" db="EMBL/GenBank/DDBJ databases">
        <title>Draft genome sequence of allopolyploid Zygosaccharomyces rouxii.</title>
        <authorList>
            <person name="Watanabe J."/>
            <person name="Uehara K."/>
            <person name="Mogi Y."/>
            <person name="Tsukioka Y."/>
        </authorList>
    </citation>
    <scope>NUCLEOTIDE SEQUENCE [LARGE SCALE GENOMIC DNA]</scope>
    <source>
        <strain evidence="2 3">NBRC 110957</strain>
    </source>
</reference>
<evidence type="ECO:0000256" key="1">
    <source>
        <dbReference type="SAM" id="MobiDB-lite"/>
    </source>
</evidence>
<feature type="region of interest" description="Disordered" evidence="1">
    <location>
        <begin position="360"/>
        <end position="387"/>
    </location>
</feature>
<evidence type="ECO:0000313" key="3">
    <source>
        <dbReference type="Proteomes" id="UP000187013"/>
    </source>
</evidence>
<feature type="compositionally biased region" description="Basic and acidic residues" evidence="1">
    <location>
        <begin position="368"/>
        <end position="384"/>
    </location>
</feature>
<protein>
    <submittedName>
        <fullName evidence="2">Uncharacterized protein</fullName>
    </submittedName>
</protein>
<organism evidence="2 3">
    <name type="scientific">Zygosaccharomyces rouxii</name>
    <dbReference type="NCBI Taxonomy" id="4956"/>
    <lineage>
        <taxon>Eukaryota</taxon>
        <taxon>Fungi</taxon>
        <taxon>Dikarya</taxon>
        <taxon>Ascomycota</taxon>
        <taxon>Saccharomycotina</taxon>
        <taxon>Saccharomycetes</taxon>
        <taxon>Saccharomycetales</taxon>
        <taxon>Saccharomycetaceae</taxon>
        <taxon>Zygosaccharomyces</taxon>
    </lineage>
</organism>
<dbReference type="OrthoDB" id="4069286at2759"/>
<evidence type="ECO:0000313" key="2">
    <source>
        <dbReference type="EMBL" id="GAV49757.1"/>
    </source>
</evidence>
<dbReference type="EMBL" id="BDGX01000016">
    <property type="protein sequence ID" value="GAV49757.1"/>
    <property type="molecule type" value="Genomic_DNA"/>
</dbReference>